<evidence type="ECO:0000256" key="3">
    <source>
        <dbReference type="ARBA" id="ARBA00023015"/>
    </source>
</evidence>
<comment type="caution">
    <text evidence="6">The sequence shown here is derived from an EMBL/GenBank/DDBJ whole genome shotgun (WGS) entry which is preliminary data.</text>
</comment>
<dbReference type="RefSeq" id="WP_340292372.1">
    <property type="nucleotide sequence ID" value="NZ_JBBEOI010000070.1"/>
</dbReference>
<evidence type="ECO:0000313" key="7">
    <source>
        <dbReference type="Proteomes" id="UP001595685"/>
    </source>
</evidence>
<dbReference type="Proteomes" id="UP001595685">
    <property type="component" value="Unassembled WGS sequence"/>
</dbReference>
<evidence type="ECO:0000256" key="2">
    <source>
        <dbReference type="ARBA" id="ARBA00022777"/>
    </source>
</evidence>
<dbReference type="InterPro" id="IPR012074">
    <property type="entry name" value="GAF_ANTAR"/>
</dbReference>
<dbReference type="Pfam" id="PF03861">
    <property type="entry name" value="ANTAR"/>
    <property type="match status" value="1"/>
</dbReference>
<dbReference type="InterPro" id="IPR011006">
    <property type="entry name" value="CheY-like_superfamily"/>
</dbReference>
<proteinExistence type="predicted"/>
<dbReference type="PROSITE" id="PS50921">
    <property type="entry name" value="ANTAR"/>
    <property type="match status" value="1"/>
</dbReference>
<name>A0ABV7WIM5_9MICO</name>
<dbReference type="PIRSF" id="PIRSF036625">
    <property type="entry name" value="GAF_ANTAR"/>
    <property type="match status" value="1"/>
</dbReference>
<gene>
    <name evidence="6" type="ORF">ACFOLH_10380</name>
</gene>
<evidence type="ECO:0000256" key="1">
    <source>
        <dbReference type="ARBA" id="ARBA00022679"/>
    </source>
</evidence>
<reference evidence="7" key="1">
    <citation type="journal article" date="2019" name="Int. J. Syst. Evol. Microbiol.">
        <title>The Global Catalogue of Microorganisms (GCM) 10K type strain sequencing project: providing services to taxonomists for standard genome sequencing and annotation.</title>
        <authorList>
            <consortium name="The Broad Institute Genomics Platform"/>
            <consortium name="The Broad Institute Genome Sequencing Center for Infectious Disease"/>
            <person name="Wu L."/>
            <person name="Ma J."/>
        </authorList>
    </citation>
    <scope>NUCLEOTIDE SEQUENCE [LARGE SCALE GENOMIC DNA]</scope>
    <source>
        <strain evidence="7">NCAIM B.02333</strain>
    </source>
</reference>
<dbReference type="SMART" id="SM01012">
    <property type="entry name" value="ANTAR"/>
    <property type="match status" value="1"/>
</dbReference>
<dbReference type="SMART" id="SM00065">
    <property type="entry name" value="GAF"/>
    <property type="match status" value="1"/>
</dbReference>
<dbReference type="Pfam" id="PF13185">
    <property type="entry name" value="GAF_2"/>
    <property type="match status" value="1"/>
</dbReference>
<evidence type="ECO:0000256" key="4">
    <source>
        <dbReference type="ARBA" id="ARBA00023163"/>
    </source>
</evidence>
<keyword evidence="7" id="KW-1185">Reference proteome</keyword>
<dbReference type="InterPro" id="IPR036388">
    <property type="entry name" value="WH-like_DNA-bd_sf"/>
</dbReference>
<dbReference type="InterPro" id="IPR003018">
    <property type="entry name" value="GAF"/>
</dbReference>
<keyword evidence="4" id="KW-0804">Transcription</keyword>
<accession>A0ABV7WIM5</accession>
<dbReference type="SUPFAM" id="SSF52172">
    <property type="entry name" value="CheY-like"/>
    <property type="match status" value="1"/>
</dbReference>
<dbReference type="EMBL" id="JBHRWW010000006">
    <property type="protein sequence ID" value="MFC3688747.1"/>
    <property type="molecule type" value="Genomic_DNA"/>
</dbReference>
<dbReference type="SUPFAM" id="SSF55781">
    <property type="entry name" value="GAF domain-like"/>
    <property type="match status" value="1"/>
</dbReference>
<dbReference type="InterPro" id="IPR005561">
    <property type="entry name" value="ANTAR"/>
</dbReference>
<keyword evidence="1" id="KW-0808">Transferase</keyword>
<evidence type="ECO:0000313" key="6">
    <source>
        <dbReference type="EMBL" id="MFC3688747.1"/>
    </source>
</evidence>
<dbReference type="InterPro" id="IPR029016">
    <property type="entry name" value="GAF-like_dom_sf"/>
</dbReference>
<sequence>MDTQGAGTDGVGSRSDPATAHLELHQVVVGSESLTQVLDRVAHLATRAVPDVDEVSVTFVEEGRGRTVVFTGQLAVQLDERQYADGFGPCLDAAATGRIVQVPDTANDSSYPDFAGQAVRSGVTRTLSVGMPVHGRTTGALNMYGFRGTGWDDLTIAMADGFAAHAGVALANAALYARAVDEVSQMREAMASRAVIEQAKGMVMAARGCTADEAFAELGRMSAQANRKLRDIAEDVVSDLGRSL</sequence>
<dbReference type="Gene3D" id="3.30.450.40">
    <property type="match status" value="1"/>
</dbReference>
<organism evidence="6 7">
    <name type="scientific">Aquipuribacter hungaricus</name>
    <dbReference type="NCBI Taxonomy" id="545624"/>
    <lineage>
        <taxon>Bacteria</taxon>
        <taxon>Bacillati</taxon>
        <taxon>Actinomycetota</taxon>
        <taxon>Actinomycetes</taxon>
        <taxon>Micrococcales</taxon>
        <taxon>Intrasporangiaceae</taxon>
        <taxon>Aquipuribacter</taxon>
    </lineage>
</organism>
<keyword evidence="3" id="KW-0805">Transcription regulation</keyword>
<evidence type="ECO:0000259" key="5">
    <source>
        <dbReference type="PROSITE" id="PS50921"/>
    </source>
</evidence>
<protein>
    <submittedName>
        <fullName evidence="6">GAF and ANTAR domain-containing protein</fullName>
    </submittedName>
</protein>
<dbReference type="Gene3D" id="1.10.10.10">
    <property type="entry name" value="Winged helix-like DNA-binding domain superfamily/Winged helix DNA-binding domain"/>
    <property type="match status" value="1"/>
</dbReference>
<keyword evidence="2" id="KW-0418">Kinase</keyword>
<feature type="domain" description="ANTAR" evidence="5">
    <location>
        <begin position="176"/>
        <end position="237"/>
    </location>
</feature>